<evidence type="ECO:0000256" key="2">
    <source>
        <dbReference type="PROSITE-ProRule" id="PRU00335"/>
    </source>
</evidence>
<dbReference type="OrthoDB" id="6430772at2"/>
<name>A0A4Q7YYB2_9BACT</name>
<dbReference type="PRINTS" id="PR00455">
    <property type="entry name" value="HTHTETR"/>
</dbReference>
<feature type="domain" description="HTH tetR-type" evidence="3">
    <location>
        <begin position="11"/>
        <end position="71"/>
    </location>
</feature>
<accession>A0A4Q7YYB2</accession>
<dbReference type="Pfam" id="PF22604">
    <property type="entry name" value="TetR_HI_0893_C"/>
    <property type="match status" value="1"/>
</dbReference>
<evidence type="ECO:0000256" key="1">
    <source>
        <dbReference type="ARBA" id="ARBA00023125"/>
    </source>
</evidence>
<sequence length="194" mass="22434">MEPVHPVRKKTNKRDAILDAMLDVVVERGFHEAPMSLIIERSGASAGVIYHYFQSKEEIIQALYERVRALKRTSLLEGYSPEMEAKEAFLQVWTNGYHFYRKHLKEMRFLDQYETAGFVCHPDSAARPDKEKIGFERRFRSRSKGGVLNELPPEVIQELTFGVVARLARQPRKLSPKVMRDVAEKVWEAIKASD</sequence>
<dbReference type="GO" id="GO:0003700">
    <property type="term" value="F:DNA-binding transcription factor activity"/>
    <property type="evidence" value="ECO:0007669"/>
    <property type="project" value="TreeGrafter"/>
</dbReference>
<dbReference type="Gene3D" id="1.10.357.10">
    <property type="entry name" value="Tetracycline Repressor, domain 2"/>
    <property type="match status" value="1"/>
</dbReference>
<gene>
    <name evidence="4" type="ORF">BDD14_3655</name>
</gene>
<dbReference type="EMBL" id="SHKW01000001">
    <property type="protein sequence ID" value="RZU42109.1"/>
    <property type="molecule type" value="Genomic_DNA"/>
</dbReference>
<dbReference type="Pfam" id="PF00440">
    <property type="entry name" value="TetR_N"/>
    <property type="match status" value="1"/>
</dbReference>
<dbReference type="SUPFAM" id="SSF46689">
    <property type="entry name" value="Homeodomain-like"/>
    <property type="match status" value="1"/>
</dbReference>
<evidence type="ECO:0000313" key="4">
    <source>
        <dbReference type="EMBL" id="RZU42109.1"/>
    </source>
</evidence>
<dbReference type="InterPro" id="IPR009057">
    <property type="entry name" value="Homeodomain-like_sf"/>
</dbReference>
<organism evidence="4 5">
    <name type="scientific">Edaphobacter modestus</name>
    <dbReference type="NCBI Taxonomy" id="388466"/>
    <lineage>
        <taxon>Bacteria</taxon>
        <taxon>Pseudomonadati</taxon>
        <taxon>Acidobacteriota</taxon>
        <taxon>Terriglobia</taxon>
        <taxon>Terriglobales</taxon>
        <taxon>Acidobacteriaceae</taxon>
        <taxon>Edaphobacter</taxon>
    </lineage>
</organism>
<evidence type="ECO:0000313" key="5">
    <source>
        <dbReference type="Proteomes" id="UP000292958"/>
    </source>
</evidence>
<dbReference type="InterPro" id="IPR001647">
    <property type="entry name" value="HTH_TetR"/>
</dbReference>
<reference evidence="4 5" key="1">
    <citation type="submission" date="2019-02" db="EMBL/GenBank/DDBJ databases">
        <title>Genomic Encyclopedia of Archaeal and Bacterial Type Strains, Phase II (KMG-II): from individual species to whole genera.</title>
        <authorList>
            <person name="Goeker M."/>
        </authorList>
    </citation>
    <scope>NUCLEOTIDE SEQUENCE [LARGE SCALE GENOMIC DNA]</scope>
    <source>
        <strain evidence="4 5">DSM 18101</strain>
    </source>
</reference>
<dbReference type="AlphaFoldDB" id="A0A4Q7YYB2"/>
<dbReference type="PROSITE" id="PS50977">
    <property type="entry name" value="HTH_TETR_2"/>
    <property type="match status" value="1"/>
</dbReference>
<dbReference type="InterPro" id="IPR054422">
    <property type="entry name" value="TetR-like_HI_0893_C"/>
</dbReference>
<dbReference type="GO" id="GO:0000976">
    <property type="term" value="F:transcription cis-regulatory region binding"/>
    <property type="evidence" value="ECO:0007669"/>
    <property type="project" value="TreeGrafter"/>
</dbReference>
<dbReference type="PANTHER" id="PTHR30055">
    <property type="entry name" value="HTH-TYPE TRANSCRIPTIONAL REGULATOR RUTR"/>
    <property type="match status" value="1"/>
</dbReference>
<evidence type="ECO:0000259" key="3">
    <source>
        <dbReference type="PROSITE" id="PS50977"/>
    </source>
</evidence>
<keyword evidence="5" id="KW-1185">Reference proteome</keyword>
<dbReference type="PANTHER" id="PTHR30055:SF207">
    <property type="entry name" value="HTH-TYPE TRANSCRIPTIONAL REPRESSOR FATR"/>
    <property type="match status" value="1"/>
</dbReference>
<feature type="DNA-binding region" description="H-T-H motif" evidence="2">
    <location>
        <begin position="34"/>
        <end position="53"/>
    </location>
</feature>
<protein>
    <submittedName>
        <fullName evidence="4">TetR family transcriptional regulator</fullName>
    </submittedName>
</protein>
<comment type="caution">
    <text evidence="4">The sequence shown here is derived from an EMBL/GenBank/DDBJ whole genome shotgun (WGS) entry which is preliminary data.</text>
</comment>
<dbReference type="Proteomes" id="UP000292958">
    <property type="component" value="Unassembled WGS sequence"/>
</dbReference>
<keyword evidence="1 2" id="KW-0238">DNA-binding</keyword>
<proteinExistence type="predicted"/>
<dbReference type="InterPro" id="IPR050109">
    <property type="entry name" value="HTH-type_TetR-like_transc_reg"/>
</dbReference>